<keyword evidence="3" id="KW-1185">Reference proteome</keyword>
<evidence type="ECO:0000313" key="3">
    <source>
        <dbReference type="Proteomes" id="UP001280121"/>
    </source>
</evidence>
<sequence>MKIEDPTRFMSLMRGDGGVVLDLIADEMEGMGLVIIATDLVPLTAVWSWWFFRFGFDGGGGGGGGVVVESGGLLVELWWSLVEKMVICRW</sequence>
<dbReference type="Proteomes" id="UP001280121">
    <property type="component" value="Unassembled WGS sequence"/>
</dbReference>
<evidence type="ECO:0000256" key="1">
    <source>
        <dbReference type="SAM" id="Phobius"/>
    </source>
</evidence>
<comment type="caution">
    <text evidence="2">The sequence shown here is derived from an EMBL/GenBank/DDBJ whole genome shotgun (WGS) entry which is preliminary data.</text>
</comment>
<organism evidence="2 3">
    <name type="scientific">Dipteronia dyeriana</name>
    <dbReference type="NCBI Taxonomy" id="168575"/>
    <lineage>
        <taxon>Eukaryota</taxon>
        <taxon>Viridiplantae</taxon>
        <taxon>Streptophyta</taxon>
        <taxon>Embryophyta</taxon>
        <taxon>Tracheophyta</taxon>
        <taxon>Spermatophyta</taxon>
        <taxon>Magnoliopsida</taxon>
        <taxon>eudicotyledons</taxon>
        <taxon>Gunneridae</taxon>
        <taxon>Pentapetalae</taxon>
        <taxon>rosids</taxon>
        <taxon>malvids</taxon>
        <taxon>Sapindales</taxon>
        <taxon>Sapindaceae</taxon>
        <taxon>Hippocastanoideae</taxon>
        <taxon>Acereae</taxon>
        <taxon>Dipteronia</taxon>
    </lineage>
</organism>
<feature type="transmembrane region" description="Helical" evidence="1">
    <location>
        <begin position="31"/>
        <end position="52"/>
    </location>
</feature>
<reference evidence="2" key="1">
    <citation type="journal article" date="2023" name="Plant J.">
        <title>Genome sequences and population genomics provide insights into the demographic history, inbreeding, and mutation load of two 'living fossil' tree species of Dipteronia.</title>
        <authorList>
            <person name="Feng Y."/>
            <person name="Comes H.P."/>
            <person name="Chen J."/>
            <person name="Zhu S."/>
            <person name="Lu R."/>
            <person name="Zhang X."/>
            <person name="Li P."/>
            <person name="Qiu J."/>
            <person name="Olsen K.M."/>
            <person name="Qiu Y."/>
        </authorList>
    </citation>
    <scope>NUCLEOTIDE SEQUENCE</scope>
    <source>
        <strain evidence="2">KIB01</strain>
    </source>
</reference>
<gene>
    <name evidence="2" type="ORF">Ddye_025915</name>
</gene>
<keyword evidence="1" id="KW-0472">Membrane</keyword>
<dbReference type="EMBL" id="JANJYI010000008">
    <property type="protein sequence ID" value="KAK2638120.1"/>
    <property type="molecule type" value="Genomic_DNA"/>
</dbReference>
<accession>A0AAD9TL63</accession>
<proteinExistence type="predicted"/>
<keyword evidence="1" id="KW-1133">Transmembrane helix</keyword>
<name>A0AAD9TL63_9ROSI</name>
<evidence type="ECO:0000313" key="2">
    <source>
        <dbReference type="EMBL" id="KAK2638120.1"/>
    </source>
</evidence>
<dbReference type="AlphaFoldDB" id="A0AAD9TL63"/>
<keyword evidence="1" id="KW-0812">Transmembrane</keyword>
<protein>
    <submittedName>
        <fullName evidence="2">Uncharacterized protein</fullName>
    </submittedName>
</protein>